<dbReference type="GeneID" id="92028468"/>
<evidence type="ECO:0000256" key="1">
    <source>
        <dbReference type="SAM" id="MobiDB-lite"/>
    </source>
</evidence>
<reference evidence="2 3" key="1">
    <citation type="submission" date="2024-04" db="EMBL/GenBank/DDBJ databases">
        <title>Phyllosticta paracitricarpa is synonymous to the EU quarantine fungus P. citricarpa based on phylogenomic analyses.</title>
        <authorList>
            <consortium name="Lawrence Berkeley National Laboratory"/>
            <person name="Van ingen-buijs V.A."/>
            <person name="Van westerhoven A.C."/>
            <person name="Haridas S."/>
            <person name="Skiadas P."/>
            <person name="Martin F."/>
            <person name="Groenewald J.Z."/>
            <person name="Crous P.W."/>
            <person name="Seidl M.F."/>
        </authorList>
    </citation>
    <scope>NUCLEOTIDE SEQUENCE [LARGE SCALE GENOMIC DNA]</scope>
    <source>
        <strain evidence="2 3">CPC 17464</strain>
    </source>
</reference>
<dbReference type="RefSeq" id="XP_066654898.1">
    <property type="nucleotide sequence ID" value="XM_066795562.1"/>
</dbReference>
<evidence type="ECO:0000313" key="3">
    <source>
        <dbReference type="Proteomes" id="UP001360953"/>
    </source>
</evidence>
<dbReference type="EMBL" id="JBBPEH010000006">
    <property type="protein sequence ID" value="KAK7536747.1"/>
    <property type="molecule type" value="Genomic_DNA"/>
</dbReference>
<dbReference type="InterPro" id="IPR008984">
    <property type="entry name" value="SMAD_FHA_dom_sf"/>
</dbReference>
<keyword evidence="3" id="KW-1185">Reference proteome</keyword>
<evidence type="ECO:0000313" key="2">
    <source>
        <dbReference type="EMBL" id="KAK7536747.1"/>
    </source>
</evidence>
<feature type="region of interest" description="Disordered" evidence="1">
    <location>
        <begin position="257"/>
        <end position="280"/>
    </location>
</feature>
<organism evidence="2 3">
    <name type="scientific">Phyllosticta citribraziliensis</name>
    <dbReference type="NCBI Taxonomy" id="989973"/>
    <lineage>
        <taxon>Eukaryota</taxon>
        <taxon>Fungi</taxon>
        <taxon>Dikarya</taxon>
        <taxon>Ascomycota</taxon>
        <taxon>Pezizomycotina</taxon>
        <taxon>Dothideomycetes</taxon>
        <taxon>Dothideomycetes incertae sedis</taxon>
        <taxon>Botryosphaeriales</taxon>
        <taxon>Phyllostictaceae</taxon>
        <taxon>Phyllosticta</taxon>
    </lineage>
</organism>
<protein>
    <submittedName>
        <fullName evidence="2">Uncharacterized protein</fullName>
    </submittedName>
</protein>
<sequence>MIDPDVFAVLMPTESHSFAACGVKANQGLQIHFPSTGPATDDVRNFSRQPTPACDQEDVEEAWKAPGNLFLRFSDHLEERGVGWRFGASSSSEVVLHDPNKPKMRGVSRNHFFITIDASHRILLHNVSPHGMSVAYDGQNEKEIRHHFTWILFLSGEQYWQHVTINVPGISGFRFKIEFPHHGKNIEDYEENLKSWVKRREQEGPPMQRLCLTDPAEPPTEPASKFQTPSRKSVHVNLGELGRGGFGVVHKHFGKAGDGNCLHDPRTRLSNNGTLRRHQS</sequence>
<accession>A0ABR1LSJ0</accession>
<dbReference type="Proteomes" id="UP001360953">
    <property type="component" value="Unassembled WGS sequence"/>
</dbReference>
<name>A0ABR1LSJ0_9PEZI</name>
<proteinExistence type="predicted"/>
<gene>
    <name evidence="2" type="ORF">J3D65DRAFT_353019</name>
</gene>
<comment type="caution">
    <text evidence="2">The sequence shown here is derived from an EMBL/GenBank/DDBJ whole genome shotgun (WGS) entry which is preliminary data.</text>
</comment>
<feature type="region of interest" description="Disordered" evidence="1">
    <location>
        <begin position="204"/>
        <end position="232"/>
    </location>
</feature>
<dbReference type="SUPFAM" id="SSF49879">
    <property type="entry name" value="SMAD/FHA domain"/>
    <property type="match status" value="1"/>
</dbReference>